<dbReference type="PIRSF" id="PIRSF037943">
    <property type="entry name" value="Sperm-assoc_antigen_PAG7"/>
    <property type="match status" value="1"/>
</dbReference>
<dbReference type="OMA" id="NQSYGFV"/>
<proteinExistence type="evidence at transcript level"/>
<dbReference type="STRING" id="13249.R4G4L9"/>
<dbReference type="GO" id="GO:0003676">
    <property type="term" value="F:nucleic acid binding"/>
    <property type="evidence" value="ECO:0007669"/>
    <property type="project" value="UniProtKB-UniRule"/>
</dbReference>
<organism evidence="3">
    <name type="scientific">Rhodnius prolixus</name>
    <name type="common">Triatomid bug</name>
    <dbReference type="NCBI Taxonomy" id="13249"/>
    <lineage>
        <taxon>Eukaryota</taxon>
        <taxon>Metazoa</taxon>
        <taxon>Ecdysozoa</taxon>
        <taxon>Arthropoda</taxon>
        <taxon>Hexapoda</taxon>
        <taxon>Insecta</taxon>
        <taxon>Pterygota</taxon>
        <taxon>Neoptera</taxon>
        <taxon>Paraneoptera</taxon>
        <taxon>Hemiptera</taxon>
        <taxon>Heteroptera</taxon>
        <taxon>Panheteroptera</taxon>
        <taxon>Cimicomorpha</taxon>
        <taxon>Reduviidae</taxon>
        <taxon>Triatominae</taxon>
        <taxon>Rhodnius</taxon>
    </lineage>
</organism>
<dbReference type="SMART" id="SM00393">
    <property type="entry name" value="R3H"/>
    <property type="match status" value="1"/>
</dbReference>
<evidence type="ECO:0000256" key="1">
    <source>
        <dbReference type="SAM" id="MobiDB-lite"/>
    </source>
</evidence>
<feature type="domain" description="R3H" evidence="2">
    <location>
        <begin position="44"/>
        <end position="107"/>
    </location>
</feature>
<dbReference type="GeneID" id="141448807"/>
<name>R4G4L9_RHOPR</name>
<dbReference type="Gene3D" id="3.30.1370.50">
    <property type="entry name" value="R3H-like domain"/>
    <property type="match status" value="1"/>
</dbReference>
<dbReference type="Pfam" id="PF01424">
    <property type="entry name" value="R3H"/>
    <property type="match status" value="1"/>
</dbReference>
<feature type="compositionally biased region" description="Basic and acidic residues" evidence="1">
    <location>
        <begin position="196"/>
        <end position="205"/>
    </location>
</feature>
<dbReference type="SUPFAM" id="SSF82708">
    <property type="entry name" value="R3H domain"/>
    <property type="match status" value="1"/>
</dbReference>
<reference evidence="4" key="3">
    <citation type="submission" date="2015-05" db="UniProtKB">
        <authorList>
            <consortium name="EnsemblMetazoa"/>
        </authorList>
    </citation>
    <scope>IDENTIFICATION</scope>
</reference>
<dbReference type="InParanoid" id="R4G4L9"/>
<evidence type="ECO:0000259" key="2">
    <source>
        <dbReference type="PROSITE" id="PS51061"/>
    </source>
</evidence>
<dbReference type="AlphaFoldDB" id="R4G4L9"/>
<dbReference type="RefSeq" id="XP_073973586.1">
    <property type="nucleotide sequence ID" value="XM_074117485.1"/>
</dbReference>
<dbReference type="EnsemblMetazoa" id="RPRC004480-RA">
    <property type="protein sequence ID" value="RPRC004480-PA"/>
    <property type="gene ID" value="RPRC004480"/>
</dbReference>
<dbReference type="FunCoup" id="R4G4L9">
    <property type="interactions" value="258"/>
</dbReference>
<reference evidence="3" key="1">
    <citation type="submission" date="2013-04" db="EMBL/GenBank/DDBJ databases">
        <title>An insight into the transcriptome of the digestive tract of the blood sucking bug, Rhodnius prolixus.</title>
        <authorList>
            <person name="Ribeiro J.M.C."/>
            <person name="Genta F.A."/>
            <person name="Sorgine M.H.F."/>
            <person name="Paiva-Silva G.O."/>
            <person name="Majerowicz D."/>
            <person name="Medeiros M."/>
            <person name="Koerich L."/>
            <person name="Terra W.R."/>
            <person name="Ferreira C."/>
            <person name="Pimentel A.C."/>
            <person name="Bisch P.M."/>
            <person name="Diniz M.M.P."/>
            <person name="Nascimento R."/>
            <person name="Salmon D."/>
            <person name="Silber A.M."/>
            <person name="Alves M."/>
            <person name="Oliveira M.F."/>
            <person name="Gondim K.C."/>
            <person name="Silva Neto M.A.C."/>
            <person name="Atella G.C."/>
            <person name="Araujo H."/>
            <person name="Dias F.S."/>
            <person name="Polycarpo C.R."/>
            <person name="Fampa P."/>
            <person name="Melo A.C."/>
            <person name="Tanaka A.S."/>
            <person name="Balczun C."/>
            <person name="Oliveira J.H.M."/>
            <person name="Goncalves R."/>
            <person name="Lazoski C."/>
            <person name="Pereira M.A."/>
            <person name="Rivera-Pomar R."/>
            <person name="Diambra L."/>
            <person name="Schaub G.A."/>
            <person name="Garcia E.S."/>
            <person name="Azambuja P."/>
            <person name="Braz G.R.C."/>
            <person name="Oliveira P.L."/>
        </authorList>
    </citation>
    <scope>NUCLEOTIDE SEQUENCE</scope>
</reference>
<dbReference type="eggNOG" id="ENOG502QW1E">
    <property type="taxonomic scope" value="Eukaryota"/>
</dbReference>
<dbReference type="EMBL" id="GAHY01000661">
    <property type="protein sequence ID" value="JAA76849.1"/>
    <property type="molecule type" value="mRNA"/>
</dbReference>
<evidence type="ECO:0000313" key="5">
    <source>
        <dbReference type="Proteomes" id="UP000015103"/>
    </source>
</evidence>
<dbReference type="HOGENOM" id="CLU_091198_0_0_1"/>
<keyword evidence="5" id="KW-1185">Reference proteome</keyword>
<evidence type="ECO:0000313" key="3">
    <source>
        <dbReference type="EMBL" id="JAA76849.1"/>
    </source>
</evidence>
<dbReference type="InterPro" id="IPR017330">
    <property type="entry name" value="SPAG7"/>
</dbReference>
<sequence>MDLLGSILNSMEKPPSVSDKQKELMKRQRMEMEKKQNAEKEMLRKFRMKTETHITDFINDTKRTRLKFPPLEQIFRAIVHELAEEAGLTAHSFGQEGVDRYIMLFKKECLPTEDELTVLRNGEEWTKEKEKELALKREQEKAAAISASLQPKKTAEEFVPNSNYREKYQHLIGLEAAKEAARVTQTNKQYGFVPSENKKDHRSIEETLADIQRKKRKLNNPQEENKKT</sequence>
<accession>R4G4L9</accession>
<dbReference type="InterPro" id="IPR001374">
    <property type="entry name" value="R3H_dom"/>
</dbReference>
<dbReference type="PROSITE" id="PS51061">
    <property type="entry name" value="R3H"/>
    <property type="match status" value="1"/>
</dbReference>
<dbReference type="Proteomes" id="UP000015103">
    <property type="component" value="Unassembled WGS sequence"/>
</dbReference>
<reference evidence="5" key="2">
    <citation type="submission" date="2015-04" db="EMBL/GenBank/DDBJ databases">
        <authorList>
            <person name="Wilson R.K."/>
            <person name="Warren W."/>
            <person name="Dotson E."/>
            <person name="Oliveira P.L."/>
        </authorList>
    </citation>
    <scope>NUCLEOTIDE SEQUENCE</scope>
</reference>
<feature type="region of interest" description="Disordered" evidence="1">
    <location>
        <begin position="188"/>
        <end position="228"/>
    </location>
</feature>
<dbReference type="InterPro" id="IPR036867">
    <property type="entry name" value="R3H_dom_sf"/>
</dbReference>
<protein>
    <submittedName>
        <fullName evidence="3">Putative r3h domain of a group of metazoan protein that is related to the sperm-associated antigen 7</fullName>
    </submittedName>
</protein>
<dbReference type="VEuPathDB" id="VectorBase:RPRC004480"/>
<evidence type="ECO:0000313" key="4">
    <source>
        <dbReference type="EnsemblMetazoa" id="RPRC004480-PA"/>
    </source>
</evidence>
<dbReference type="PANTHER" id="PTHR13498:SF3">
    <property type="entry name" value="SPERM-ASSOCIATED ANTIGEN 7"/>
    <property type="match status" value="1"/>
</dbReference>
<dbReference type="EMBL" id="ACPB03000916">
    <property type="status" value="NOT_ANNOTATED_CDS"/>
    <property type="molecule type" value="Genomic_DNA"/>
</dbReference>
<dbReference type="PANTHER" id="PTHR13498">
    <property type="entry name" value="SPERM ASSOCIATED ANTIGEN 7"/>
    <property type="match status" value="1"/>
</dbReference>
<feature type="region of interest" description="Disordered" evidence="1">
    <location>
        <begin position="1"/>
        <end position="22"/>
    </location>
</feature>